<evidence type="ECO:0000313" key="2">
    <source>
        <dbReference type="EMBL" id="CAH2090102.1"/>
    </source>
</evidence>
<proteinExistence type="predicted"/>
<dbReference type="PANTHER" id="PTHR12496">
    <property type="entry name" value="CGI-41 METHYLTRANSFERASE"/>
    <property type="match status" value="1"/>
</dbReference>
<dbReference type="EMBL" id="CAKOGL010000009">
    <property type="protein sequence ID" value="CAH2090102.1"/>
    <property type="molecule type" value="Genomic_DNA"/>
</dbReference>
<organism evidence="2 3">
    <name type="scientific">Euphydryas editha</name>
    <name type="common">Edith's checkerspot</name>
    <dbReference type="NCBI Taxonomy" id="104508"/>
    <lineage>
        <taxon>Eukaryota</taxon>
        <taxon>Metazoa</taxon>
        <taxon>Ecdysozoa</taxon>
        <taxon>Arthropoda</taxon>
        <taxon>Hexapoda</taxon>
        <taxon>Insecta</taxon>
        <taxon>Pterygota</taxon>
        <taxon>Neoptera</taxon>
        <taxon>Endopterygota</taxon>
        <taxon>Lepidoptera</taxon>
        <taxon>Glossata</taxon>
        <taxon>Ditrysia</taxon>
        <taxon>Papilionoidea</taxon>
        <taxon>Nymphalidae</taxon>
        <taxon>Nymphalinae</taxon>
        <taxon>Euphydryas</taxon>
    </lineage>
</organism>
<gene>
    <name evidence="2" type="ORF">EEDITHA_LOCUS6095</name>
</gene>
<dbReference type="Pfam" id="PF13679">
    <property type="entry name" value="Methyltransf_32"/>
    <property type="match status" value="1"/>
</dbReference>
<evidence type="ECO:0000259" key="1">
    <source>
        <dbReference type="Pfam" id="PF13679"/>
    </source>
</evidence>
<protein>
    <recommendedName>
        <fullName evidence="1">Methyltransferase domain-containing protein</fullName>
    </recommendedName>
</protein>
<keyword evidence="3" id="KW-1185">Reference proteome</keyword>
<name>A0AAU9TV16_EUPED</name>
<comment type="caution">
    <text evidence="2">The sequence shown here is derived from an EMBL/GenBank/DDBJ whole genome shotgun (WGS) entry which is preliminary data.</text>
</comment>
<accession>A0AAU9TV16</accession>
<dbReference type="InterPro" id="IPR025714">
    <property type="entry name" value="Methyltranfer_dom"/>
</dbReference>
<dbReference type="AlphaFoldDB" id="A0AAU9TV16"/>
<dbReference type="InterPro" id="IPR052220">
    <property type="entry name" value="METTL25"/>
</dbReference>
<feature type="domain" description="Methyltransferase" evidence="1">
    <location>
        <begin position="125"/>
        <end position="291"/>
    </location>
</feature>
<evidence type="ECO:0000313" key="3">
    <source>
        <dbReference type="Proteomes" id="UP001153954"/>
    </source>
</evidence>
<reference evidence="2" key="1">
    <citation type="submission" date="2022-03" db="EMBL/GenBank/DDBJ databases">
        <authorList>
            <person name="Tunstrom K."/>
        </authorList>
    </citation>
    <scope>NUCLEOTIDE SEQUENCE</scope>
</reference>
<sequence length="477" mass="54601">MDYASKLRQQLDSTIAYLTPLLSLANCHMVEFFTHNHWEKLLQSDLRQYLDSCNINDAVEQFWKCAKNENEDYNELTKWVLTCQSHYISINNEYCISTSQLQEKIKSWGGDIKHKVRIKEFMTSKKSYEVETMSHLVASLFGVTHSTHCVEAGGGRGHLPIALTLAYNLPSLTVDCDVQTINNAEKRVKIIQKQWHAIAKKIKDGSEECVSKSIESDLHRFAVTFITKDTDLSSIVREKFLKHSDDDDIKLLLTGLHTCGNLGPASLRIFSSQEAISSVLNVPCCYHLLHETLDDQLFDVFQRDQNNTGLEYGFPMSEHLRGYNLGRNARMLAAQSIDRVVYNQQLPDKSLLYRALLQVIIKTYLPDLPVSEGKLKGIGSKCKNFDEYFKMADSRLKLDLYGNLPESYLTNLGNLDHQWKKIALFYLIRLCLAQVIESVILLDRLLYLYENGFVNVYLVKLFDPILSPRCHGIVAVR</sequence>
<dbReference type="Proteomes" id="UP001153954">
    <property type="component" value="Unassembled WGS sequence"/>
</dbReference>
<dbReference type="PANTHER" id="PTHR12496:SF9">
    <property type="entry name" value="METHYLTRANSFERASE-LIKE PROTEIN 25-RELATED"/>
    <property type="match status" value="1"/>
</dbReference>